<name>A0A4S4DGH9_CAMSN</name>
<proteinExistence type="predicted"/>
<organism evidence="7 8">
    <name type="scientific">Camellia sinensis var. sinensis</name>
    <name type="common">China tea</name>
    <dbReference type="NCBI Taxonomy" id="542762"/>
    <lineage>
        <taxon>Eukaryota</taxon>
        <taxon>Viridiplantae</taxon>
        <taxon>Streptophyta</taxon>
        <taxon>Embryophyta</taxon>
        <taxon>Tracheophyta</taxon>
        <taxon>Spermatophyta</taxon>
        <taxon>Magnoliopsida</taxon>
        <taxon>eudicotyledons</taxon>
        <taxon>Gunneridae</taxon>
        <taxon>Pentapetalae</taxon>
        <taxon>asterids</taxon>
        <taxon>Ericales</taxon>
        <taxon>Theaceae</taxon>
        <taxon>Camellia</taxon>
    </lineage>
</organism>
<dbReference type="PANTHER" id="PTHR31415:SF4">
    <property type="entry name" value="NDR1_HIN1-LIKE PROTEIN 3"/>
    <property type="match status" value="1"/>
</dbReference>
<dbReference type="InterPro" id="IPR004864">
    <property type="entry name" value="LEA_2"/>
</dbReference>
<sequence length="267" mass="30140">MEEEEEARGTVMGYPIQYQPQPTLRTTKKIFYSLLMTLSVGFALFIVLILPYLLTSAYKNPEFQPNHLLQKSANWEIIFDVKNPNSRISYSYDAIHVFIFSKDGEFLSGTTLPPFHQGKKSTTLLHASLAMPSSVVTRNMNSTEPTSYTIRFESNFSAHLGDSALLIVFCDDVSIRLSLNTTARTGTMKKCTERKIIIYRPPPDLPCSPIPPVFSFCLRPERPLTVLPPCFPLHWARSLLPAPPLQHMAALQIGTSRCFRRDVGERG</sequence>
<feature type="transmembrane region" description="Helical" evidence="5">
    <location>
        <begin position="30"/>
        <end position="54"/>
    </location>
</feature>
<keyword evidence="8" id="KW-1185">Reference proteome</keyword>
<dbReference type="GO" id="GO:0098542">
    <property type="term" value="P:defense response to other organism"/>
    <property type="evidence" value="ECO:0007669"/>
    <property type="project" value="InterPro"/>
</dbReference>
<evidence type="ECO:0000259" key="6">
    <source>
        <dbReference type="Pfam" id="PF03168"/>
    </source>
</evidence>
<dbReference type="AlphaFoldDB" id="A0A4S4DGH9"/>
<dbReference type="GO" id="GO:0005886">
    <property type="term" value="C:plasma membrane"/>
    <property type="evidence" value="ECO:0007669"/>
    <property type="project" value="TreeGrafter"/>
</dbReference>
<dbReference type="GO" id="GO:0009506">
    <property type="term" value="C:plasmodesma"/>
    <property type="evidence" value="ECO:0007669"/>
    <property type="project" value="TreeGrafter"/>
</dbReference>
<evidence type="ECO:0000256" key="2">
    <source>
        <dbReference type="ARBA" id="ARBA00022692"/>
    </source>
</evidence>
<evidence type="ECO:0000313" key="7">
    <source>
        <dbReference type="EMBL" id="THG01863.1"/>
    </source>
</evidence>
<keyword evidence="2 5" id="KW-0812">Transmembrane</keyword>
<evidence type="ECO:0000256" key="1">
    <source>
        <dbReference type="ARBA" id="ARBA00004167"/>
    </source>
</evidence>
<evidence type="ECO:0000256" key="4">
    <source>
        <dbReference type="ARBA" id="ARBA00023136"/>
    </source>
</evidence>
<dbReference type="Pfam" id="PF03168">
    <property type="entry name" value="LEA_2"/>
    <property type="match status" value="1"/>
</dbReference>
<evidence type="ECO:0000313" key="8">
    <source>
        <dbReference type="Proteomes" id="UP000306102"/>
    </source>
</evidence>
<protein>
    <recommendedName>
        <fullName evidence="6">Late embryogenesis abundant protein LEA-2 subgroup domain-containing protein</fullName>
    </recommendedName>
</protein>
<gene>
    <name evidence="7" type="ORF">TEA_029467</name>
</gene>
<dbReference type="Proteomes" id="UP000306102">
    <property type="component" value="Unassembled WGS sequence"/>
</dbReference>
<keyword evidence="4 5" id="KW-0472">Membrane</keyword>
<keyword evidence="3 5" id="KW-1133">Transmembrane helix</keyword>
<dbReference type="EMBL" id="SDRB02011306">
    <property type="protein sequence ID" value="THG01863.1"/>
    <property type="molecule type" value="Genomic_DNA"/>
</dbReference>
<dbReference type="PANTHER" id="PTHR31415">
    <property type="entry name" value="OS05G0367900 PROTEIN"/>
    <property type="match status" value="1"/>
</dbReference>
<evidence type="ECO:0000256" key="5">
    <source>
        <dbReference type="SAM" id="Phobius"/>
    </source>
</evidence>
<accession>A0A4S4DGH9</accession>
<reference evidence="7 8" key="1">
    <citation type="journal article" date="2018" name="Proc. Natl. Acad. Sci. U.S.A.">
        <title>Draft genome sequence of Camellia sinensis var. sinensis provides insights into the evolution of the tea genome and tea quality.</title>
        <authorList>
            <person name="Wei C."/>
            <person name="Yang H."/>
            <person name="Wang S."/>
            <person name="Zhao J."/>
            <person name="Liu C."/>
            <person name="Gao L."/>
            <person name="Xia E."/>
            <person name="Lu Y."/>
            <person name="Tai Y."/>
            <person name="She G."/>
            <person name="Sun J."/>
            <person name="Cao H."/>
            <person name="Tong W."/>
            <person name="Gao Q."/>
            <person name="Li Y."/>
            <person name="Deng W."/>
            <person name="Jiang X."/>
            <person name="Wang W."/>
            <person name="Chen Q."/>
            <person name="Zhang S."/>
            <person name="Li H."/>
            <person name="Wu J."/>
            <person name="Wang P."/>
            <person name="Li P."/>
            <person name="Shi C."/>
            <person name="Zheng F."/>
            <person name="Jian J."/>
            <person name="Huang B."/>
            <person name="Shan D."/>
            <person name="Shi M."/>
            <person name="Fang C."/>
            <person name="Yue Y."/>
            <person name="Li F."/>
            <person name="Li D."/>
            <person name="Wei S."/>
            <person name="Han B."/>
            <person name="Jiang C."/>
            <person name="Yin Y."/>
            <person name="Xia T."/>
            <person name="Zhang Z."/>
            <person name="Bennetzen J.L."/>
            <person name="Zhao S."/>
            <person name="Wan X."/>
        </authorList>
    </citation>
    <scope>NUCLEOTIDE SEQUENCE [LARGE SCALE GENOMIC DNA]</scope>
    <source>
        <strain evidence="8">cv. Shuchazao</strain>
        <tissue evidence="7">Leaf</tissue>
    </source>
</reference>
<comment type="caution">
    <text evidence="7">The sequence shown here is derived from an EMBL/GenBank/DDBJ whole genome shotgun (WGS) entry which is preliminary data.</text>
</comment>
<evidence type="ECO:0000256" key="3">
    <source>
        <dbReference type="ARBA" id="ARBA00022989"/>
    </source>
</evidence>
<feature type="domain" description="Late embryogenesis abundant protein LEA-2 subgroup" evidence="6">
    <location>
        <begin position="80"/>
        <end position="144"/>
    </location>
</feature>
<dbReference type="InterPro" id="IPR044839">
    <property type="entry name" value="NDR1-like"/>
</dbReference>
<comment type="subcellular location">
    <subcellularLocation>
        <location evidence="1">Membrane</location>
        <topology evidence="1">Single-pass membrane protein</topology>
    </subcellularLocation>
</comment>